<accession>A0ACB8T7K8</accession>
<dbReference type="Proteomes" id="UP000814140">
    <property type="component" value="Unassembled WGS sequence"/>
</dbReference>
<comment type="caution">
    <text evidence="1">The sequence shown here is derived from an EMBL/GenBank/DDBJ whole genome shotgun (WGS) entry which is preliminary data.</text>
</comment>
<name>A0ACB8T7K8_9AGAM</name>
<proteinExistence type="predicted"/>
<organism evidence="1 2">
    <name type="scientific">Artomyces pyxidatus</name>
    <dbReference type="NCBI Taxonomy" id="48021"/>
    <lineage>
        <taxon>Eukaryota</taxon>
        <taxon>Fungi</taxon>
        <taxon>Dikarya</taxon>
        <taxon>Basidiomycota</taxon>
        <taxon>Agaricomycotina</taxon>
        <taxon>Agaricomycetes</taxon>
        <taxon>Russulales</taxon>
        <taxon>Auriscalpiaceae</taxon>
        <taxon>Artomyces</taxon>
    </lineage>
</organism>
<protein>
    <submittedName>
        <fullName evidence="1">Uncharacterized protein</fullName>
    </submittedName>
</protein>
<reference evidence="1" key="1">
    <citation type="submission" date="2021-03" db="EMBL/GenBank/DDBJ databases">
        <authorList>
            <consortium name="DOE Joint Genome Institute"/>
            <person name="Ahrendt S."/>
            <person name="Looney B.P."/>
            <person name="Miyauchi S."/>
            <person name="Morin E."/>
            <person name="Drula E."/>
            <person name="Courty P.E."/>
            <person name="Chicoki N."/>
            <person name="Fauchery L."/>
            <person name="Kohler A."/>
            <person name="Kuo A."/>
            <person name="Labutti K."/>
            <person name="Pangilinan J."/>
            <person name="Lipzen A."/>
            <person name="Riley R."/>
            <person name="Andreopoulos W."/>
            <person name="He G."/>
            <person name="Johnson J."/>
            <person name="Barry K.W."/>
            <person name="Grigoriev I.V."/>
            <person name="Nagy L."/>
            <person name="Hibbett D."/>
            <person name="Henrissat B."/>
            <person name="Matheny P.B."/>
            <person name="Labbe J."/>
            <person name="Martin F."/>
        </authorList>
    </citation>
    <scope>NUCLEOTIDE SEQUENCE</scope>
    <source>
        <strain evidence="1">HHB10654</strain>
    </source>
</reference>
<sequence length="597" mass="64656">MSSFDNLSDEKLHQKERPARRNRLLVPVAAFLVVLAIALGVGLGVGLKHKHKHSSVPDSSLSPLQAQNQSNFIVGSILGQPAQTREYNFSVGLVEGAPDGFQRTMLVVNGMYPGPTIEANQGDRLIVNVQNNLPNATSIHWHGLYQNGTNWYDGTSGITECGIPPGQSLTYNFTFGEFSGTTWWQAYNSTQYTDGVTGALIVHPTAPAPSGLPQWDEEIVIHMADWYHNMSSDLLAEYLSPDGIAGTQGNEPVPDSGTLNGLGQYYAGGTGGSYSNFTLQRNKTYRLRLINAGSFASIRFSVDSHPLTLIEADGTLLTPTTISGVTLAVAQRYSVLLHTNATANANGTYWMRTELQTDMFTYDQPGQNTDVRGIIRYDDATVTGLPGDPASDDPGPGVSNAADVDGTTALVPLTPDIPLNVTRAVPITFDFQNTDDGRFLGFINSTSWDPLPGSTLMAVRNAPKTFAPDGVSIPNGDQLIVSEDSIQVIDIRIDNLDDGDHPFHLHGHRPWIMGSGPGRYTGQALNATNPLRRDTVLIPAYNWLVLRFVTDNPGAWAFHCHLAWHMSAGLLMQFISQPSALAAMQVPNDIVSQCKAQ</sequence>
<reference evidence="1" key="2">
    <citation type="journal article" date="2022" name="New Phytol.">
        <title>Evolutionary transition to the ectomycorrhizal habit in the genomes of a hyperdiverse lineage of mushroom-forming fungi.</title>
        <authorList>
            <person name="Looney B."/>
            <person name="Miyauchi S."/>
            <person name="Morin E."/>
            <person name="Drula E."/>
            <person name="Courty P.E."/>
            <person name="Kohler A."/>
            <person name="Kuo A."/>
            <person name="LaButti K."/>
            <person name="Pangilinan J."/>
            <person name="Lipzen A."/>
            <person name="Riley R."/>
            <person name="Andreopoulos W."/>
            <person name="He G."/>
            <person name="Johnson J."/>
            <person name="Nolan M."/>
            <person name="Tritt A."/>
            <person name="Barry K.W."/>
            <person name="Grigoriev I.V."/>
            <person name="Nagy L.G."/>
            <person name="Hibbett D."/>
            <person name="Henrissat B."/>
            <person name="Matheny P.B."/>
            <person name="Labbe J."/>
            <person name="Martin F.M."/>
        </authorList>
    </citation>
    <scope>NUCLEOTIDE SEQUENCE</scope>
    <source>
        <strain evidence="1">HHB10654</strain>
    </source>
</reference>
<evidence type="ECO:0000313" key="2">
    <source>
        <dbReference type="Proteomes" id="UP000814140"/>
    </source>
</evidence>
<keyword evidence="2" id="KW-1185">Reference proteome</keyword>
<gene>
    <name evidence="1" type="ORF">BV25DRAFT_1801547</name>
</gene>
<dbReference type="EMBL" id="MU277201">
    <property type="protein sequence ID" value="KAI0063945.1"/>
    <property type="molecule type" value="Genomic_DNA"/>
</dbReference>
<evidence type="ECO:0000313" key="1">
    <source>
        <dbReference type="EMBL" id="KAI0063945.1"/>
    </source>
</evidence>